<reference evidence="4" key="3">
    <citation type="journal article" date="2012" name="PLoS Pathog.">
        <title>Comparative genomics of the apicomplexan parasites Toxoplasma gondii and Neospora caninum: Coccidia differing in host range and transmission strategy.</title>
        <authorList>
            <person name="Reid A.J."/>
            <person name="Vermont S.J."/>
            <person name="Cotton J.A."/>
            <person name="Harris D."/>
            <person name="Hill-Cawthorne G.A."/>
            <person name="Konen-Waisman S."/>
            <person name="Latham S.M."/>
            <person name="Mourier T."/>
            <person name="Norton R."/>
            <person name="Quail M.A."/>
            <person name="Sanders M."/>
            <person name="Shanmugam D."/>
            <person name="Sohal A."/>
            <person name="Wasmuth J.D."/>
            <person name="Brunk B."/>
            <person name="Grigg M.E."/>
            <person name="Howard J.C."/>
            <person name="Parkinson J."/>
            <person name="Roos D.S."/>
            <person name="Trees A.J."/>
            <person name="Berriman M."/>
            <person name="Pain A."/>
            <person name="Wastling J.M."/>
        </authorList>
    </citation>
    <scope>NUCLEOTIDE SEQUENCE [LARGE SCALE GENOMIC DNA]</scope>
    <source>
        <strain evidence="4">Liverpool</strain>
    </source>
</reference>
<keyword evidence="4" id="KW-1185">Reference proteome</keyword>
<feature type="compositionally biased region" description="Basic and acidic residues" evidence="1">
    <location>
        <begin position="74"/>
        <end position="84"/>
    </location>
</feature>
<feature type="compositionally biased region" description="Polar residues" evidence="1">
    <location>
        <begin position="904"/>
        <end position="916"/>
    </location>
</feature>
<reference evidence="2" key="1">
    <citation type="submission" date="2011-02" db="EMBL/GenBank/DDBJ databases">
        <authorList>
            <person name="Aslett M."/>
        </authorList>
    </citation>
    <scope>NUCLEOTIDE SEQUENCE</scope>
    <source>
        <strain evidence="2">Liverpool</strain>
    </source>
</reference>
<dbReference type="EMBL" id="FR823392">
    <property type="protein sequence ID" value="CBZ54949.1"/>
    <property type="molecule type" value="Genomic_DNA"/>
</dbReference>
<feature type="region of interest" description="Disordered" evidence="1">
    <location>
        <begin position="446"/>
        <end position="484"/>
    </location>
</feature>
<feature type="region of interest" description="Disordered" evidence="1">
    <location>
        <begin position="668"/>
        <end position="813"/>
    </location>
</feature>
<name>F0VMK3_NEOCL</name>
<protein>
    <submittedName>
        <fullName evidence="3">AP2 domain transcription factor AP2XI-1</fullName>
    </submittedName>
</protein>
<dbReference type="VEuPathDB" id="ToxoDB:NCLIV_053760"/>
<evidence type="ECO:0000313" key="3">
    <source>
        <dbReference type="EMBL" id="CEL69671.1"/>
    </source>
</evidence>
<dbReference type="Gene3D" id="1.20.5.2050">
    <property type="match status" value="1"/>
</dbReference>
<feature type="region of interest" description="Disordered" evidence="1">
    <location>
        <begin position="940"/>
        <end position="982"/>
    </location>
</feature>
<feature type="region of interest" description="Disordered" evidence="1">
    <location>
        <begin position="829"/>
        <end position="927"/>
    </location>
</feature>
<dbReference type="EMBL" id="LN714486">
    <property type="protein sequence ID" value="CEL69671.1"/>
    <property type="molecule type" value="Genomic_DNA"/>
</dbReference>
<gene>
    <name evidence="3" type="ORF">BN1204_053760</name>
    <name evidence="2" type="ORF">NCLIV_053760</name>
</gene>
<feature type="compositionally biased region" description="Low complexity" evidence="1">
    <location>
        <begin position="289"/>
        <end position="311"/>
    </location>
</feature>
<dbReference type="eggNOG" id="ENOG502QYIY">
    <property type="taxonomic scope" value="Eukaryota"/>
</dbReference>
<dbReference type="InParanoid" id="F0VMK3"/>
<evidence type="ECO:0000313" key="4">
    <source>
        <dbReference type="Proteomes" id="UP000007494"/>
    </source>
</evidence>
<dbReference type="AlphaFoldDB" id="F0VMK3"/>
<dbReference type="GeneID" id="13446666"/>
<dbReference type="Proteomes" id="UP000007494">
    <property type="component" value="Chromosome XI"/>
</dbReference>
<dbReference type="OrthoDB" id="330787at2759"/>
<feature type="compositionally biased region" description="Basic and acidic residues" evidence="1">
    <location>
        <begin position="803"/>
        <end position="813"/>
    </location>
</feature>
<reference evidence="2" key="2">
    <citation type="submission" date="2011-03" db="EMBL/GenBank/DDBJ databases">
        <title>Comparative genomics and transcriptomics of Neospora caninum and Toxoplasma gondii.</title>
        <authorList>
            <person name="Reid A.J."/>
            <person name="Sohal A."/>
            <person name="Harris D."/>
            <person name="Quail M."/>
            <person name="Sanders M."/>
            <person name="Berriman M."/>
            <person name="Wastling J.M."/>
            <person name="Pain A."/>
        </authorList>
    </citation>
    <scope>NUCLEOTIDE SEQUENCE</scope>
    <source>
        <strain evidence="2">Liverpool</strain>
    </source>
</reference>
<reference evidence="3" key="4">
    <citation type="journal article" date="2015" name="PLoS ONE">
        <title>Comprehensive Evaluation of Toxoplasma gondii VEG and Neospora caninum LIV Genomes with Tachyzoite Stage Transcriptome and Proteome Defines Novel Transcript Features.</title>
        <authorList>
            <person name="Ramaprasad A."/>
            <person name="Mourier T."/>
            <person name="Naeem R."/>
            <person name="Malas T.B."/>
            <person name="Moussa E."/>
            <person name="Panigrahi A."/>
            <person name="Vermont S.J."/>
            <person name="Otto T.D."/>
            <person name="Wastling J."/>
            <person name="Pain A."/>
        </authorList>
    </citation>
    <scope>NUCLEOTIDE SEQUENCE</scope>
    <source>
        <strain evidence="3">Liverpool</strain>
    </source>
</reference>
<feature type="compositionally biased region" description="Low complexity" evidence="1">
    <location>
        <begin position="41"/>
        <end position="73"/>
    </location>
</feature>
<feature type="compositionally biased region" description="Basic and acidic residues" evidence="1">
    <location>
        <begin position="157"/>
        <end position="170"/>
    </location>
</feature>
<feature type="region of interest" description="Disordered" evidence="1">
    <location>
        <begin position="623"/>
        <end position="647"/>
    </location>
</feature>
<sequence>MTQAEPLPAGHRDTLVPEPGHPSEISGEETDDLVTLKSVDSASAPAACHASHCSASTSGDLSSDGSSDQGSPRSRADVRDDEIPKTSLLEAEDIKAEANLSTFETEVPMSPPGGEEDPSQRALLHLEAAENTWQTGRSQGAEKLGVAGKEGGMPSPDDLREGRGAERSEVHALPSLASPFPGSLEQSTSSPRLVSSPIRAPHGGRPLSPPVLPLRGASLVASGPTSLPSSSPPSSAPESAEESSCSSSPTSNHEGSSASLPANIPASVQLVAPSSRRVSPYPLPPAPAPKDATASRPIDLSQSDSAASQLLTVPKADGQRFQHTLSAAPPSATGPTTHDGAPEEASQRPRPSAGRTTFSKLLAEYEAALRLVRAREKAQQYVGEIARKRQAGASEDEIAAWLKKLPREDFNLLLRYVRKLAGPKVLRSTEGTAGAARFSEASALLGPDRPAALGSHDRYPRDGAHAQPPGRPTERPHSPPGLHFLLSARTRNDRWSADVAGLERHLRSAVQCADASAGASSAALNLLPDLTPVRQAVHRTPAEEEEHRPFEEELYEARKMAFHRQEAARYGGYVSCLACGCTVCGCSKFCEGQPSWVSTLLLTSPPGSLAWARQLEGEFDKKNAERAAASGKVKGAPGGRPQKKTEKATCHVYNTRCSSGASGGNLATANGMGSGKGSLHSEAPSLAGGNGKTANGGPWASWKGWARRSQTPKQRRTKDSSECGIREANTLSQGEDGSEDEGIPSSAKESSVYSLPSHEHSTTLRHNRGVASATAPPGRTLNFLEPDTLPCFSASGRRRHTGLHQDRRPEEGMTKLAAAYPTGFKNVPACSRTARRQPISSESSSDLSCLRPGAQASSFKEPNRLRGKTGGEPRNGIGEVRQGKRARQSAEFQNDGVQSKRARTSSLRGNGKNASLSVREARDPKGTELVRQRAAKALGHKEGTQCLSGVSDPSGTALKDSLPNSWKEGQLGASSRPAPGKGTLFQRRQFRVHHMIPEPQVKEGLVFNPTPAQFNKYPKARGVWFDPHRNLVRTCWKENGKAKTVGFPVAKFGLDEARFLAVQLHQFKCPDDPVPSDLQGKLPTVPRQEFEWC</sequence>
<feature type="compositionally biased region" description="Basic and acidic residues" evidence="1">
    <location>
        <begin position="455"/>
        <end position="464"/>
    </location>
</feature>
<feature type="compositionally biased region" description="Low complexity" evidence="1">
    <location>
        <begin position="236"/>
        <end position="251"/>
    </location>
</feature>
<evidence type="ECO:0000256" key="1">
    <source>
        <dbReference type="SAM" id="MobiDB-lite"/>
    </source>
</evidence>
<proteinExistence type="predicted"/>
<accession>F0VMK3</accession>
<feature type="compositionally biased region" description="Polar residues" evidence="1">
    <location>
        <begin position="184"/>
        <end position="193"/>
    </location>
</feature>
<organism evidence="2 4">
    <name type="scientific">Neospora caninum (strain Liverpool)</name>
    <dbReference type="NCBI Taxonomy" id="572307"/>
    <lineage>
        <taxon>Eukaryota</taxon>
        <taxon>Sar</taxon>
        <taxon>Alveolata</taxon>
        <taxon>Apicomplexa</taxon>
        <taxon>Conoidasida</taxon>
        <taxon>Coccidia</taxon>
        <taxon>Eucoccidiorida</taxon>
        <taxon>Eimeriorina</taxon>
        <taxon>Sarcocystidae</taxon>
        <taxon>Neospora</taxon>
    </lineage>
</organism>
<feature type="compositionally biased region" description="Polar residues" evidence="1">
    <location>
        <begin position="945"/>
        <end position="954"/>
    </location>
</feature>
<dbReference type="RefSeq" id="XP_003884977.1">
    <property type="nucleotide sequence ID" value="XM_003884928.1"/>
</dbReference>
<evidence type="ECO:0000313" key="2">
    <source>
        <dbReference type="EMBL" id="CBZ54949.1"/>
    </source>
</evidence>
<feature type="region of interest" description="Disordered" evidence="1">
    <location>
        <begin position="1"/>
        <end position="355"/>
    </location>
</feature>
<dbReference type="OMA" id="CHASHCS"/>